<organism evidence="2 3">
    <name type="scientific">Pseudomonas phage SM1</name>
    <dbReference type="NCBI Taxonomy" id="1772332"/>
    <lineage>
        <taxon>Viruses</taxon>
        <taxon>Duplodnaviria</taxon>
        <taxon>Heunggongvirae</taxon>
        <taxon>Uroviricota</taxon>
        <taxon>Caudoviricetes</taxon>
        <taxon>Samunavirus</taxon>
        <taxon>Samunavirus SM1</taxon>
    </lineage>
</organism>
<feature type="coiled-coil region" evidence="1">
    <location>
        <begin position="346"/>
        <end position="411"/>
    </location>
</feature>
<dbReference type="Proteomes" id="UP000224832">
    <property type="component" value="Segment"/>
</dbReference>
<keyword evidence="3" id="KW-1185">Reference proteome</keyword>
<accession>A0A0U2KZ33</accession>
<evidence type="ECO:0000313" key="2">
    <source>
        <dbReference type="EMBL" id="ALT58053.1"/>
    </source>
</evidence>
<proteinExistence type="predicted"/>
<dbReference type="EMBL" id="KU245542">
    <property type="protein sequence ID" value="ALT58053.1"/>
    <property type="molecule type" value="Genomic_DNA"/>
</dbReference>
<name>A0A0U2KZ33_9CAUD</name>
<protein>
    <submittedName>
        <fullName evidence="2">Uncharacterized protein</fullName>
    </submittedName>
</protein>
<gene>
    <name evidence="2" type="ORF">SM1_062</name>
</gene>
<dbReference type="OrthoDB" id="22605at10239"/>
<evidence type="ECO:0000313" key="3">
    <source>
        <dbReference type="Proteomes" id="UP000224832"/>
    </source>
</evidence>
<evidence type="ECO:0000256" key="1">
    <source>
        <dbReference type="SAM" id="Coils"/>
    </source>
</evidence>
<reference evidence="2 3" key="1">
    <citation type="submission" date="2015-12" db="EMBL/GenBank/DDBJ databases">
        <title>In silico genomic study of Pseudomonas phage SM1.</title>
        <authorList>
            <person name="Zawawi N.A.M."/>
            <person name="Mat-Arip Y."/>
            <person name="Wan-Jauhari W.K."/>
            <person name="Fauzi A.A."/>
            <person name="Yee F.J."/>
        </authorList>
    </citation>
    <scope>NUCLEOTIDE SEQUENCE [LARGE SCALE GENOMIC DNA]</scope>
</reference>
<keyword evidence="1" id="KW-0175">Coiled coil</keyword>
<sequence length="669" mass="72695">MADQENTQPTQREGLCGPTIVAYLLVRPDGSLSMDAVRHKPKQPAVAVMAVDEHAASVARWAEMFNRAIEGHGHVFPRADGVKMRCGGPGLCSKCTADASLVHPCPAHPAVEQAGGDARKLSDLGNELHNLSCSIIHENEEWAEQIGGIARELWNWPQARAALAHDEQEQAAHELRLLANALGECIQAAGITAPGVPLTGPQLLMFAEDLKRDLQRSSLAQPSPKCATCNGSKVVSTTDTDHNGDYIEAPCPKCCGTGEADSGGAHPWGEPVLIPCDCETEQAEPELEPHIPAQNIAEAAIEQLIKSGAKHYQEFHFDLHLDGQEGARPVVVTVAFSDGPSAHELRMKAEQERDAALAEVERLSESKGDPVGSLEKCMKVMYERDENAKRLEAALARVAELEGKLTDWVHEGFRLNEALAVAKAQHSVPDDDMILQIFADNAEHSEQGDEHGYCIVREQHAQAIARKLLAAAPGNSAQHSVPEGWKLVPIEPLLNMMSDKDHDTRITAERQLLSILADAPAQAQHSAPEVSGIGRDTGHPRAVVLYLRKEPTDDDLRAIHDALRSLAAAPGKEVPQAWLDVQAERRRQITAEGWTPEHDDLYCAAELPRAAAAYILNGANDEAPAIWPFSAKWWKPRDARANYVRAAALILAEIERLDRAAPGKDVGHE</sequence>